<sequence length="268" mass="29112">MTGIFGKIAAKFSYKWLVYSSVGMAAFVTVSDQTGTTLALPRIGHEFSADIPTVQWLYLVYTLFISALLLPMGKLSDTLGRRRIYILGLTVFSAGSVMAYFGQEFHLLLVAKAIQGIGAAMVQANGLALMVEAFPNRQRASAIGLYMAAIGTGAVMGPVIGGLMIDAWGWRSMYLGIAVIGVMEILLSVYVIRDSARSTNQSRESRSIRSFDWIGAVLSAGVLSLLLISLTYSYRLGWTNQLVLTGLSMSVLLLVGFVVRELRCEDPM</sequence>
<evidence type="ECO:0000256" key="4">
    <source>
        <dbReference type="ARBA" id="ARBA00022692"/>
    </source>
</evidence>
<dbReference type="InterPro" id="IPR036259">
    <property type="entry name" value="MFS_trans_sf"/>
</dbReference>
<accession>A0A382DJ98</accession>
<dbReference type="Pfam" id="PF07690">
    <property type="entry name" value="MFS_1"/>
    <property type="match status" value="1"/>
</dbReference>
<dbReference type="PANTHER" id="PTHR42718:SF46">
    <property type="entry name" value="BLR6921 PROTEIN"/>
    <property type="match status" value="1"/>
</dbReference>
<dbReference type="EMBL" id="UINC01039570">
    <property type="protein sequence ID" value="SVB38249.1"/>
    <property type="molecule type" value="Genomic_DNA"/>
</dbReference>
<feature type="transmembrane region" description="Helical" evidence="7">
    <location>
        <begin position="113"/>
        <end position="131"/>
    </location>
</feature>
<evidence type="ECO:0000313" key="9">
    <source>
        <dbReference type="EMBL" id="SVB38249.1"/>
    </source>
</evidence>
<dbReference type="InterPro" id="IPR011701">
    <property type="entry name" value="MFS"/>
</dbReference>
<evidence type="ECO:0000256" key="3">
    <source>
        <dbReference type="ARBA" id="ARBA00022475"/>
    </source>
</evidence>
<evidence type="ECO:0000256" key="6">
    <source>
        <dbReference type="ARBA" id="ARBA00023136"/>
    </source>
</evidence>
<protein>
    <recommendedName>
        <fullName evidence="8">Major facilitator superfamily (MFS) profile domain-containing protein</fullName>
    </recommendedName>
</protein>
<feature type="transmembrane region" description="Helical" evidence="7">
    <location>
        <begin position="51"/>
        <end position="72"/>
    </location>
</feature>
<keyword evidence="3" id="KW-1003">Cell membrane</keyword>
<proteinExistence type="predicted"/>
<feature type="domain" description="Major facilitator superfamily (MFS) profile" evidence="8">
    <location>
        <begin position="18"/>
        <end position="268"/>
    </location>
</feature>
<dbReference type="SUPFAM" id="SSF103473">
    <property type="entry name" value="MFS general substrate transporter"/>
    <property type="match status" value="1"/>
</dbReference>
<comment type="subcellular location">
    <subcellularLocation>
        <location evidence="1">Cell membrane</location>
        <topology evidence="1">Multi-pass membrane protein</topology>
    </subcellularLocation>
</comment>
<keyword evidence="4 7" id="KW-0812">Transmembrane</keyword>
<dbReference type="CDD" id="cd17321">
    <property type="entry name" value="MFS_MMR_MDR_like"/>
    <property type="match status" value="1"/>
</dbReference>
<evidence type="ECO:0000256" key="1">
    <source>
        <dbReference type="ARBA" id="ARBA00004651"/>
    </source>
</evidence>
<dbReference type="PRINTS" id="PR01036">
    <property type="entry name" value="TCRTETB"/>
</dbReference>
<dbReference type="AlphaFoldDB" id="A0A382DJ98"/>
<evidence type="ECO:0000256" key="5">
    <source>
        <dbReference type="ARBA" id="ARBA00022989"/>
    </source>
</evidence>
<evidence type="ECO:0000256" key="2">
    <source>
        <dbReference type="ARBA" id="ARBA00022448"/>
    </source>
</evidence>
<keyword evidence="6 7" id="KW-0472">Membrane</keyword>
<reference evidence="9" key="1">
    <citation type="submission" date="2018-05" db="EMBL/GenBank/DDBJ databases">
        <authorList>
            <person name="Lanie J.A."/>
            <person name="Ng W.-L."/>
            <person name="Kazmierczak K.M."/>
            <person name="Andrzejewski T.M."/>
            <person name="Davidsen T.M."/>
            <person name="Wayne K.J."/>
            <person name="Tettelin H."/>
            <person name="Glass J.I."/>
            <person name="Rusch D."/>
            <person name="Podicherti R."/>
            <person name="Tsui H.-C.T."/>
            <person name="Winkler M.E."/>
        </authorList>
    </citation>
    <scope>NUCLEOTIDE SEQUENCE</scope>
</reference>
<feature type="transmembrane region" description="Helical" evidence="7">
    <location>
        <begin position="213"/>
        <end position="232"/>
    </location>
</feature>
<gene>
    <name evidence="9" type="ORF">METZ01_LOCUS191103</name>
</gene>
<keyword evidence="5 7" id="KW-1133">Transmembrane helix</keyword>
<dbReference type="GO" id="GO:0022857">
    <property type="term" value="F:transmembrane transporter activity"/>
    <property type="evidence" value="ECO:0007669"/>
    <property type="project" value="InterPro"/>
</dbReference>
<feature type="transmembrane region" description="Helical" evidence="7">
    <location>
        <begin position="12"/>
        <end position="31"/>
    </location>
</feature>
<organism evidence="9">
    <name type="scientific">marine metagenome</name>
    <dbReference type="NCBI Taxonomy" id="408172"/>
    <lineage>
        <taxon>unclassified sequences</taxon>
        <taxon>metagenomes</taxon>
        <taxon>ecological metagenomes</taxon>
    </lineage>
</organism>
<feature type="transmembrane region" description="Helical" evidence="7">
    <location>
        <begin position="143"/>
        <end position="165"/>
    </location>
</feature>
<feature type="non-terminal residue" evidence="9">
    <location>
        <position position="268"/>
    </location>
</feature>
<dbReference type="PANTHER" id="PTHR42718">
    <property type="entry name" value="MAJOR FACILITATOR SUPERFAMILY MULTIDRUG TRANSPORTER MFSC"/>
    <property type="match status" value="1"/>
</dbReference>
<name>A0A382DJ98_9ZZZZ</name>
<dbReference type="PROSITE" id="PS50850">
    <property type="entry name" value="MFS"/>
    <property type="match status" value="1"/>
</dbReference>
<feature type="transmembrane region" description="Helical" evidence="7">
    <location>
        <begin position="171"/>
        <end position="192"/>
    </location>
</feature>
<feature type="transmembrane region" description="Helical" evidence="7">
    <location>
        <begin position="238"/>
        <end position="259"/>
    </location>
</feature>
<keyword evidence="2" id="KW-0813">Transport</keyword>
<evidence type="ECO:0000256" key="7">
    <source>
        <dbReference type="SAM" id="Phobius"/>
    </source>
</evidence>
<dbReference type="InterPro" id="IPR020846">
    <property type="entry name" value="MFS_dom"/>
</dbReference>
<feature type="transmembrane region" description="Helical" evidence="7">
    <location>
        <begin position="84"/>
        <end position="101"/>
    </location>
</feature>
<dbReference type="GO" id="GO:0005886">
    <property type="term" value="C:plasma membrane"/>
    <property type="evidence" value="ECO:0007669"/>
    <property type="project" value="UniProtKB-SubCell"/>
</dbReference>
<evidence type="ECO:0000259" key="8">
    <source>
        <dbReference type="PROSITE" id="PS50850"/>
    </source>
</evidence>
<dbReference type="Gene3D" id="1.20.1720.10">
    <property type="entry name" value="Multidrug resistance protein D"/>
    <property type="match status" value="1"/>
</dbReference>